<dbReference type="GeneID" id="98175367"/>
<keyword evidence="4 10" id="KW-0812">Transmembrane</keyword>
<dbReference type="PANTHER" id="PTHR28285">
    <property type="entry name" value="PROTEIN BIG1"/>
    <property type="match status" value="1"/>
</dbReference>
<comment type="caution">
    <text evidence="13">The sequence shown here is derived from an EMBL/GenBank/DDBJ whole genome shotgun (WGS) entry which is preliminary data.</text>
</comment>
<protein>
    <recommendedName>
        <fullName evidence="3">Protein BIG1</fullName>
    </recommendedName>
</protein>
<dbReference type="InterPro" id="IPR046756">
    <property type="entry name" value="VAS1/VOA1_TM"/>
</dbReference>
<dbReference type="PANTHER" id="PTHR28285:SF1">
    <property type="entry name" value="PROTEIN BIG1"/>
    <property type="match status" value="1"/>
</dbReference>
<dbReference type="Pfam" id="PF20520">
    <property type="entry name" value="Ac45-VOA1_TM"/>
    <property type="match status" value="1"/>
</dbReference>
<evidence type="ECO:0000256" key="3">
    <source>
        <dbReference type="ARBA" id="ARBA00022089"/>
    </source>
</evidence>
<evidence type="ECO:0000256" key="10">
    <source>
        <dbReference type="SAM" id="Phobius"/>
    </source>
</evidence>
<keyword evidence="14" id="KW-1185">Reference proteome</keyword>
<evidence type="ECO:0000313" key="14">
    <source>
        <dbReference type="Proteomes" id="UP001628179"/>
    </source>
</evidence>
<gene>
    <name evidence="13" type="ORF">MFIFM68171_04624</name>
</gene>
<dbReference type="RefSeq" id="XP_070916145.1">
    <property type="nucleotide sequence ID" value="XM_071060044.1"/>
</dbReference>
<evidence type="ECO:0000256" key="4">
    <source>
        <dbReference type="ARBA" id="ARBA00022692"/>
    </source>
</evidence>
<dbReference type="EMBL" id="BAAFSV010000002">
    <property type="protein sequence ID" value="GAB1314414.1"/>
    <property type="molecule type" value="Genomic_DNA"/>
</dbReference>
<accession>A0ABQ0G9R5</accession>
<feature type="domain" description="V-type proton ATPase subunit S1/VOA1 transmembrane" evidence="12">
    <location>
        <begin position="242"/>
        <end position="281"/>
    </location>
</feature>
<evidence type="ECO:0000256" key="7">
    <source>
        <dbReference type="ARBA" id="ARBA00022989"/>
    </source>
</evidence>
<keyword evidence="9" id="KW-0961">Cell wall biogenesis/degradation</keyword>
<name>A0ABQ0G9R5_9PEZI</name>
<evidence type="ECO:0000259" key="12">
    <source>
        <dbReference type="Pfam" id="PF20520"/>
    </source>
</evidence>
<keyword evidence="8 10" id="KW-0472">Membrane</keyword>
<evidence type="ECO:0000256" key="11">
    <source>
        <dbReference type="SAM" id="SignalP"/>
    </source>
</evidence>
<dbReference type="Proteomes" id="UP001628179">
    <property type="component" value="Unassembled WGS sequence"/>
</dbReference>
<organism evidence="13 14">
    <name type="scientific">Madurella fahalii</name>
    <dbReference type="NCBI Taxonomy" id="1157608"/>
    <lineage>
        <taxon>Eukaryota</taxon>
        <taxon>Fungi</taxon>
        <taxon>Dikarya</taxon>
        <taxon>Ascomycota</taxon>
        <taxon>Pezizomycotina</taxon>
        <taxon>Sordariomycetes</taxon>
        <taxon>Sordariomycetidae</taxon>
        <taxon>Sordariales</taxon>
        <taxon>Sordariales incertae sedis</taxon>
        <taxon>Madurella</taxon>
    </lineage>
</organism>
<feature type="signal peptide" evidence="11">
    <location>
        <begin position="1"/>
        <end position="20"/>
    </location>
</feature>
<feature type="transmembrane region" description="Helical" evidence="10">
    <location>
        <begin position="243"/>
        <end position="266"/>
    </location>
</feature>
<reference evidence="13 14" key="1">
    <citation type="submission" date="2024-09" db="EMBL/GenBank/DDBJ databases">
        <title>Itraconazole resistance in Madurella fahalii resulting from another homologue of gene encoding cytochrome P450 14-alpha sterol demethylase (CYP51).</title>
        <authorList>
            <person name="Yoshioka I."/>
            <person name="Fahal A.H."/>
            <person name="Kaneko S."/>
            <person name="Yaguchi T."/>
        </authorList>
    </citation>
    <scope>NUCLEOTIDE SEQUENCE [LARGE SCALE GENOMIC DNA]</scope>
    <source>
        <strain evidence="13 14">IFM 68171</strain>
    </source>
</reference>
<comment type="similarity">
    <text evidence="2">Belongs to the BIG1 family.</text>
</comment>
<feature type="chain" id="PRO_5047280865" description="Protein BIG1" evidence="11">
    <location>
        <begin position="21"/>
        <end position="292"/>
    </location>
</feature>
<sequence>MQLPKATTLLACIAAAQVQAFSNSSPFVLFSTAELPPLPDPAAQSQQLQTNVQVLASAKQLLASCPTERYVLVSQPGVHAVDIRGDGKGDDDEGGGCRMPRLCGAVQREGVTAFSVAEVIGQVSAGPLTEYIQSVCADQRGGRKAHVDRVELKHLPAVSVREGQARKEVLRDNDYELGRLLETLDGDYTVILFSDPNEFKAYEPQFAEAAHMDLKRWSDESEMLFKRKLNSTNNLPLFEKYQFFTPGVFMSLVVLVVLLSILAVGLKALSSLEVSYGAFDKEMGPAAQKKQM</sequence>
<proteinExistence type="inferred from homology"/>
<keyword evidence="6" id="KW-0256">Endoplasmic reticulum</keyword>
<evidence type="ECO:0000256" key="9">
    <source>
        <dbReference type="ARBA" id="ARBA00023316"/>
    </source>
</evidence>
<keyword evidence="7 10" id="KW-1133">Transmembrane helix</keyword>
<evidence type="ECO:0000256" key="1">
    <source>
        <dbReference type="ARBA" id="ARBA00004115"/>
    </source>
</evidence>
<evidence type="ECO:0000313" key="13">
    <source>
        <dbReference type="EMBL" id="GAB1314414.1"/>
    </source>
</evidence>
<keyword evidence="5 11" id="KW-0732">Signal</keyword>
<evidence type="ECO:0000256" key="6">
    <source>
        <dbReference type="ARBA" id="ARBA00022824"/>
    </source>
</evidence>
<dbReference type="InterPro" id="IPR037654">
    <property type="entry name" value="Big1"/>
</dbReference>
<evidence type="ECO:0000256" key="5">
    <source>
        <dbReference type="ARBA" id="ARBA00022729"/>
    </source>
</evidence>
<evidence type="ECO:0000256" key="2">
    <source>
        <dbReference type="ARBA" id="ARBA00008203"/>
    </source>
</evidence>
<comment type="subcellular location">
    <subcellularLocation>
        <location evidence="1">Endoplasmic reticulum membrane</location>
        <topology evidence="1">Single-pass type I membrane protein</topology>
    </subcellularLocation>
</comment>
<evidence type="ECO:0000256" key="8">
    <source>
        <dbReference type="ARBA" id="ARBA00023136"/>
    </source>
</evidence>